<proteinExistence type="predicted"/>
<sequence>MKNKFNKLASDLFLRSFLGSYDPTLVIYGFREDEYIYLVSVDYRKVCRVPVKEFAKVAINVTDRAIQELESCTRIFEENGIKGYLKIINDYKELLKNLKELSEE</sequence>
<dbReference type="KEGG" id="tpie:A7C91_05370"/>
<protein>
    <submittedName>
        <fullName evidence="1">Uncharacterized protein</fullName>
    </submittedName>
</protein>
<keyword evidence="2" id="KW-1185">Reference proteome</keyword>
<accession>A0A172WGV2</accession>
<organism evidence="1 2">
    <name type="scientific">Thermococcus piezophilus</name>
    <dbReference type="NCBI Taxonomy" id="1712654"/>
    <lineage>
        <taxon>Archaea</taxon>
        <taxon>Methanobacteriati</taxon>
        <taxon>Methanobacteriota</taxon>
        <taxon>Thermococci</taxon>
        <taxon>Thermococcales</taxon>
        <taxon>Thermococcaceae</taxon>
        <taxon>Thermococcus</taxon>
    </lineage>
</organism>
<gene>
    <name evidence="1" type="ORF">A7C91_05370</name>
</gene>
<reference evidence="2" key="1">
    <citation type="journal article" date="2016" name="Syst. Appl. Microbiol.">
        <title>Thermococcus piezophilus sp. nov., a novel hyperthermophilic and piezophilic archaeon with a broad pressure range for growth, isolated from a deepest hydrothermal vent at the Mid-Cayman Rise.</title>
        <authorList>
            <person name="Dalmasso C."/>
            <person name="Oger P."/>
            <person name="Selva G."/>
            <person name="Courtine D."/>
            <person name="L'Haridon S."/>
            <person name="Garlaschelli A."/>
            <person name="Roussel E."/>
            <person name="Miyazaki J."/>
            <person name="Reveillaud J."/>
            <person name="Jebbar M."/>
            <person name="Takai K."/>
            <person name="Maignien L."/>
            <person name="Alain K."/>
        </authorList>
    </citation>
    <scope>NUCLEOTIDE SEQUENCE [LARGE SCALE GENOMIC DNA]</scope>
    <source>
        <strain evidence="2">CDGS</strain>
    </source>
</reference>
<dbReference type="AlphaFoldDB" id="A0A172WGV2"/>
<name>A0A172WGV2_9EURY</name>
<evidence type="ECO:0000313" key="1">
    <source>
        <dbReference type="EMBL" id="ANF22661.1"/>
    </source>
</evidence>
<evidence type="ECO:0000313" key="2">
    <source>
        <dbReference type="Proteomes" id="UP000076969"/>
    </source>
</evidence>
<dbReference type="STRING" id="1712654.A7C91_05370"/>
<dbReference type="EMBL" id="CP015520">
    <property type="protein sequence ID" value="ANF22661.1"/>
    <property type="molecule type" value="Genomic_DNA"/>
</dbReference>
<dbReference type="Proteomes" id="UP000076969">
    <property type="component" value="Chromosome"/>
</dbReference>